<dbReference type="EMBL" id="MH479913">
    <property type="protein sequence ID" value="AXN53563.1"/>
    <property type="molecule type" value="Genomic_DNA"/>
</dbReference>
<accession>A0A346FCU9</accession>
<protein>
    <submittedName>
        <fullName evidence="1">Uncharacterized protein</fullName>
    </submittedName>
</protein>
<dbReference type="RefSeq" id="YP_009807668.1">
    <property type="nucleotide sequence ID" value="NC_048027.1"/>
</dbReference>
<evidence type="ECO:0000313" key="2">
    <source>
        <dbReference type="Proteomes" id="UP000259952"/>
    </source>
</evidence>
<name>A0A346FCU9_9CAUD</name>
<proteinExistence type="predicted"/>
<gene>
    <name evidence="1" type="primary">116</name>
    <name evidence="1" type="ORF">SEA_FRYBERGER_116</name>
</gene>
<sequence length="78" mass="8938">MWSKGIRERSPSTRFWSSPNGQSTCYACHIRGTKEFPYSQVNMTTLGRHFKDEQCQRVSNSTYLVPPSRGGVKNSEHN</sequence>
<keyword evidence="2" id="KW-1185">Reference proteome</keyword>
<dbReference type="GeneID" id="54998547"/>
<dbReference type="KEGG" id="vg:54998547"/>
<reference evidence="1 2" key="1">
    <citation type="submission" date="2018-06" db="EMBL/GenBank/DDBJ databases">
        <authorList>
            <person name="Searcy Z.E."/>
            <person name="Delesalle V.A."/>
            <person name="Garlena R.A."/>
            <person name="Russell D.A."/>
            <person name="Pope W.H."/>
            <person name="Jacobs-Sera D."/>
            <person name="Hatfull G.F."/>
        </authorList>
    </citation>
    <scope>NUCLEOTIDE SEQUENCE [LARGE SCALE GENOMIC DNA]</scope>
</reference>
<dbReference type="Proteomes" id="UP000259952">
    <property type="component" value="Segment"/>
</dbReference>
<evidence type="ECO:0000313" key="1">
    <source>
        <dbReference type="EMBL" id="AXN53563.1"/>
    </source>
</evidence>
<organism evidence="1 2">
    <name type="scientific">Gordonia phage Fryberger</name>
    <dbReference type="NCBI Taxonomy" id="2250392"/>
    <lineage>
        <taxon>Viruses</taxon>
        <taxon>Duplodnaviria</taxon>
        <taxon>Heunggongvirae</taxon>
        <taxon>Uroviricota</taxon>
        <taxon>Caudoviricetes</taxon>
        <taxon>Ronaldovirus</taxon>
        <taxon>Ronaldovirus fryberger</taxon>
    </lineage>
</organism>